<name>A0A8T2RTV0_CERRI</name>
<reference evidence="2" key="1">
    <citation type="submission" date="2021-08" db="EMBL/GenBank/DDBJ databases">
        <title>WGS assembly of Ceratopteris richardii.</title>
        <authorList>
            <person name="Marchant D.B."/>
            <person name="Chen G."/>
            <person name="Jenkins J."/>
            <person name="Shu S."/>
            <person name="Leebens-Mack J."/>
            <person name="Grimwood J."/>
            <person name="Schmutz J."/>
            <person name="Soltis P."/>
            <person name="Soltis D."/>
            <person name="Chen Z.-H."/>
        </authorList>
    </citation>
    <scope>NUCLEOTIDE SEQUENCE</scope>
    <source>
        <strain evidence="2">Whitten #5841</strain>
        <tissue evidence="2">Leaf</tissue>
    </source>
</reference>
<feature type="region of interest" description="Disordered" evidence="1">
    <location>
        <begin position="1"/>
        <end position="39"/>
    </location>
</feature>
<dbReference type="AlphaFoldDB" id="A0A8T2RTV0"/>
<gene>
    <name evidence="2" type="ORF">KP509_25G068900</name>
</gene>
<comment type="caution">
    <text evidence="2">The sequence shown here is derived from an EMBL/GenBank/DDBJ whole genome shotgun (WGS) entry which is preliminary data.</text>
</comment>
<sequence>MDADEAALSDYEEPWADENEPCNSMQDRSEPDNHHSEDVCDCHQNYRQERQHVPLSLYRQPLADITHLIMRMHPFGMEATSKSTQDSSWLFSPFHLGKRSAVQYFERSKRSRSVDVLSSSCVS</sequence>
<evidence type="ECO:0000256" key="1">
    <source>
        <dbReference type="SAM" id="MobiDB-lite"/>
    </source>
</evidence>
<feature type="compositionally biased region" description="Basic and acidic residues" evidence="1">
    <location>
        <begin position="27"/>
        <end position="39"/>
    </location>
</feature>
<dbReference type="EMBL" id="CM035430">
    <property type="protein sequence ID" value="KAH7298995.1"/>
    <property type="molecule type" value="Genomic_DNA"/>
</dbReference>
<proteinExistence type="predicted"/>
<evidence type="ECO:0000313" key="3">
    <source>
        <dbReference type="Proteomes" id="UP000825935"/>
    </source>
</evidence>
<protein>
    <submittedName>
        <fullName evidence="2">Uncharacterized protein</fullName>
    </submittedName>
</protein>
<accession>A0A8T2RTV0</accession>
<organism evidence="2 3">
    <name type="scientific">Ceratopteris richardii</name>
    <name type="common">Triangle waterfern</name>
    <dbReference type="NCBI Taxonomy" id="49495"/>
    <lineage>
        <taxon>Eukaryota</taxon>
        <taxon>Viridiplantae</taxon>
        <taxon>Streptophyta</taxon>
        <taxon>Embryophyta</taxon>
        <taxon>Tracheophyta</taxon>
        <taxon>Polypodiopsida</taxon>
        <taxon>Polypodiidae</taxon>
        <taxon>Polypodiales</taxon>
        <taxon>Pteridineae</taxon>
        <taxon>Pteridaceae</taxon>
        <taxon>Parkerioideae</taxon>
        <taxon>Ceratopteris</taxon>
    </lineage>
</organism>
<dbReference type="Proteomes" id="UP000825935">
    <property type="component" value="Chromosome 25"/>
</dbReference>
<evidence type="ECO:0000313" key="2">
    <source>
        <dbReference type="EMBL" id="KAH7298995.1"/>
    </source>
</evidence>
<keyword evidence="3" id="KW-1185">Reference proteome</keyword>
<feature type="compositionally biased region" description="Acidic residues" evidence="1">
    <location>
        <begin position="1"/>
        <end position="20"/>
    </location>
</feature>